<dbReference type="InterPro" id="IPR039417">
    <property type="entry name" value="Peptidase_C1A_papain-like"/>
</dbReference>
<reference evidence="8" key="1">
    <citation type="journal article" date="2017" name="Front. Plant Sci.">
        <title>Climate Clever Clovers: New Paradigm to Reduce the Environmental Footprint of Ruminants by Breeding Low Methanogenic Forages Utilizing Haplotype Variation.</title>
        <authorList>
            <person name="Kaur P."/>
            <person name="Appels R."/>
            <person name="Bayer P.E."/>
            <person name="Keeble-Gagnere G."/>
            <person name="Wang J."/>
            <person name="Hirakawa H."/>
            <person name="Shirasawa K."/>
            <person name="Vercoe P."/>
            <person name="Stefanova K."/>
            <person name="Durmic Z."/>
            <person name="Nichols P."/>
            <person name="Revell C."/>
            <person name="Isobe S.N."/>
            <person name="Edwards D."/>
            <person name="Erskine W."/>
        </authorList>
    </citation>
    <scope>NUCLEOTIDE SEQUENCE [LARGE SCALE GENOMIC DNA]</scope>
    <source>
        <strain evidence="8">cv. Daliak</strain>
    </source>
</reference>
<keyword evidence="5" id="KW-1015">Disulfide bond</keyword>
<comment type="similarity">
    <text evidence="1">Belongs to the peptidase C1 family.</text>
</comment>
<dbReference type="Gene3D" id="3.90.70.10">
    <property type="entry name" value="Cysteine proteinases"/>
    <property type="match status" value="1"/>
</dbReference>
<keyword evidence="3" id="KW-0378">Hydrolase</keyword>
<evidence type="ECO:0000256" key="2">
    <source>
        <dbReference type="ARBA" id="ARBA00022670"/>
    </source>
</evidence>
<dbReference type="OrthoDB" id="5978656at2759"/>
<dbReference type="CDD" id="cd02248">
    <property type="entry name" value="Peptidase_C1A"/>
    <property type="match status" value="1"/>
</dbReference>
<dbReference type="InterPro" id="IPR000169">
    <property type="entry name" value="Pept_cys_AS"/>
</dbReference>
<evidence type="ECO:0000256" key="5">
    <source>
        <dbReference type="ARBA" id="ARBA00023157"/>
    </source>
</evidence>
<evidence type="ECO:0000256" key="4">
    <source>
        <dbReference type="ARBA" id="ARBA00022807"/>
    </source>
</evidence>
<dbReference type="Proteomes" id="UP000242715">
    <property type="component" value="Unassembled WGS sequence"/>
</dbReference>
<dbReference type="PROSITE" id="PS00139">
    <property type="entry name" value="THIOL_PROTEASE_CYS"/>
    <property type="match status" value="1"/>
</dbReference>
<dbReference type="Pfam" id="PF00112">
    <property type="entry name" value="Peptidase_C1"/>
    <property type="match status" value="1"/>
</dbReference>
<dbReference type="PRINTS" id="PR00705">
    <property type="entry name" value="PAPAIN"/>
</dbReference>
<dbReference type="InterPro" id="IPR025660">
    <property type="entry name" value="Pept_his_AS"/>
</dbReference>
<dbReference type="InterPro" id="IPR000668">
    <property type="entry name" value="Peptidase_C1A_C"/>
</dbReference>
<dbReference type="PANTHER" id="PTHR12411">
    <property type="entry name" value="CYSTEINE PROTEASE FAMILY C1-RELATED"/>
    <property type="match status" value="1"/>
</dbReference>
<dbReference type="GO" id="GO:0008234">
    <property type="term" value="F:cysteine-type peptidase activity"/>
    <property type="evidence" value="ECO:0007669"/>
    <property type="project" value="UniProtKB-KW"/>
</dbReference>
<evidence type="ECO:0000313" key="8">
    <source>
        <dbReference type="Proteomes" id="UP000242715"/>
    </source>
</evidence>
<dbReference type="PROSITE" id="PS00639">
    <property type="entry name" value="THIOL_PROTEASE_HIS"/>
    <property type="match status" value="1"/>
</dbReference>
<proteinExistence type="inferred from homology"/>
<dbReference type="EMBL" id="DF973343">
    <property type="protein sequence ID" value="GAU26864.1"/>
    <property type="molecule type" value="Genomic_DNA"/>
</dbReference>
<keyword evidence="4" id="KW-0788">Thiol protease</keyword>
<dbReference type="SUPFAM" id="SSF54001">
    <property type="entry name" value="Cysteine proteinases"/>
    <property type="match status" value="1"/>
</dbReference>
<dbReference type="InterPro" id="IPR038765">
    <property type="entry name" value="Papain-like_cys_pep_sf"/>
</dbReference>
<feature type="domain" description="Peptidase C1A papain C-terminal" evidence="6">
    <location>
        <begin position="55"/>
        <end position="237"/>
    </location>
</feature>
<keyword evidence="2" id="KW-0645">Protease</keyword>
<evidence type="ECO:0000259" key="6">
    <source>
        <dbReference type="SMART" id="SM00645"/>
    </source>
</evidence>
<sequence length="347" mass="38044">MNEMNKAAGKNYTLGLNDFSDLTAGEFTTSCAKSMKISNEAVSSKTVFLNMSVDIPESVDWREKGAVTSVKRQGECGACWAFATMAALEGLWQIKTNELISLSAQHLIDCDRESEGCAGGYLDTAIEFETTKSNGGVPKEEDYPYKEIQQACRNDVKPWASFDGYQFVPSGDEQQLLLAVAQQPVAALVAVGDEFEAFGGEGIYSGTCGSELNHAVAIVGYGVIVALRPVILFIPPLKIEIHYTPQYSSAVVILVTPSQLVVPVDFPAQQQWQLKYLRQPDQFYFNYLKPAINNSRSIIQDLVNAQHLDEISIVNNATIVAVIVLQHTAWCFSEGKSNKGDVVIMLH</sequence>
<gene>
    <name evidence="7" type="ORF">TSUD_02660</name>
</gene>
<dbReference type="AlphaFoldDB" id="A0A2Z6M2Q1"/>
<protein>
    <recommendedName>
        <fullName evidence="6">Peptidase C1A papain C-terminal domain-containing protein</fullName>
    </recommendedName>
</protein>
<organism evidence="7 8">
    <name type="scientific">Trifolium subterraneum</name>
    <name type="common">Subterranean clover</name>
    <dbReference type="NCBI Taxonomy" id="3900"/>
    <lineage>
        <taxon>Eukaryota</taxon>
        <taxon>Viridiplantae</taxon>
        <taxon>Streptophyta</taxon>
        <taxon>Embryophyta</taxon>
        <taxon>Tracheophyta</taxon>
        <taxon>Spermatophyta</taxon>
        <taxon>Magnoliopsida</taxon>
        <taxon>eudicotyledons</taxon>
        <taxon>Gunneridae</taxon>
        <taxon>Pentapetalae</taxon>
        <taxon>rosids</taxon>
        <taxon>fabids</taxon>
        <taxon>Fabales</taxon>
        <taxon>Fabaceae</taxon>
        <taxon>Papilionoideae</taxon>
        <taxon>50 kb inversion clade</taxon>
        <taxon>NPAAA clade</taxon>
        <taxon>Hologalegina</taxon>
        <taxon>IRL clade</taxon>
        <taxon>Trifolieae</taxon>
        <taxon>Trifolium</taxon>
    </lineage>
</organism>
<dbReference type="GO" id="GO:0006508">
    <property type="term" value="P:proteolysis"/>
    <property type="evidence" value="ECO:0007669"/>
    <property type="project" value="UniProtKB-KW"/>
</dbReference>
<dbReference type="SMART" id="SM00645">
    <property type="entry name" value="Pept_C1"/>
    <property type="match status" value="1"/>
</dbReference>
<name>A0A2Z6M2Q1_TRISU</name>
<evidence type="ECO:0000313" key="7">
    <source>
        <dbReference type="EMBL" id="GAU26864.1"/>
    </source>
</evidence>
<keyword evidence="8" id="KW-1185">Reference proteome</keyword>
<accession>A0A2Z6M2Q1</accession>
<evidence type="ECO:0000256" key="3">
    <source>
        <dbReference type="ARBA" id="ARBA00022801"/>
    </source>
</evidence>
<evidence type="ECO:0000256" key="1">
    <source>
        <dbReference type="ARBA" id="ARBA00008455"/>
    </source>
</evidence>
<dbReference type="InterPro" id="IPR013128">
    <property type="entry name" value="Peptidase_C1A"/>
</dbReference>